<keyword evidence="14" id="KW-1185">Reference proteome</keyword>
<comment type="similarity">
    <text evidence="10">Belongs to the globin family.</text>
</comment>
<evidence type="ECO:0000256" key="3">
    <source>
        <dbReference type="ARBA" id="ARBA00022617"/>
    </source>
</evidence>
<dbReference type="InterPro" id="IPR039261">
    <property type="entry name" value="FNR_nucleotide-bd"/>
</dbReference>
<dbReference type="Pfam" id="PF00042">
    <property type="entry name" value="Globin"/>
    <property type="match status" value="1"/>
</dbReference>
<evidence type="ECO:0000256" key="4">
    <source>
        <dbReference type="ARBA" id="ARBA00022621"/>
    </source>
</evidence>
<name>A0A1X2EJ20_9MYCO</name>
<dbReference type="SUPFAM" id="SSF52343">
    <property type="entry name" value="Ferredoxin reductase-like, C-terminal NADP-linked domain"/>
    <property type="match status" value="1"/>
</dbReference>
<evidence type="ECO:0000256" key="2">
    <source>
        <dbReference type="ARBA" id="ARBA00012229"/>
    </source>
</evidence>
<dbReference type="GO" id="GO:0020037">
    <property type="term" value="F:heme binding"/>
    <property type="evidence" value="ECO:0007669"/>
    <property type="project" value="InterPro"/>
</dbReference>
<dbReference type="Proteomes" id="UP000193090">
    <property type="component" value="Unassembled WGS sequence"/>
</dbReference>
<dbReference type="InterPro" id="IPR001433">
    <property type="entry name" value="OxRdtase_FAD/NAD-bd"/>
</dbReference>
<dbReference type="Gene3D" id="2.40.30.10">
    <property type="entry name" value="Translation factors"/>
    <property type="match status" value="1"/>
</dbReference>
<dbReference type="GO" id="GO:0071949">
    <property type="term" value="F:FAD binding"/>
    <property type="evidence" value="ECO:0007669"/>
    <property type="project" value="TreeGrafter"/>
</dbReference>
<sequence length="389" mass="42565">MLSPESAAVVKETLPTVGAAIEQITRRFYTTMFADHPELEQDLFNQSNQARGDQQRALAGAIAAFAALLVADDAPPPDKVLSRIANKHASLGVTADQYRIVHHYLFAAIGAVLGDTVTDEIAAAWDEVYWLMANSLMGREAELYAQAGVLPGQVWRRARVLARTQESPDCIALTLTGVDIPLPAHRPGQYTSVGVHLPTGARQIRQYSISAGDAGRWRITVKKVDSEPGSPIGQVSNFLHSNVFEGDVLDVSPPFGDITLTPEPVPVLLVSAGIGCTPMIGMLRHLVDTGDPRPVWVVHADRSRAAHPHRSELANLVERLPEAIMRTWYSEIGMSTDLTEMDLPDDVQVYLCGPLPFMQAMKDRLVRRGITAESIHYEVFGPDLWLQVA</sequence>
<evidence type="ECO:0000256" key="10">
    <source>
        <dbReference type="RuleBase" id="RU000356"/>
    </source>
</evidence>
<reference evidence="13 14" key="1">
    <citation type="submission" date="2016-01" db="EMBL/GenBank/DDBJ databases">
        <title>The new phylogeny of the genus Mycobacterium.</title>
        <authorList>
            <person name="Tarcisio F."/>
            <person name="Conor M."/>
            <person name="Antonella G."/>
            <person name="Elisabetta G."/>
            <person name="Giulia F.S."/>
            <person name="Sara T."/>
            <person name="Anna F."/>
            <person name="Clotilde B."/>
            <person name="Roberto B."/>
            <person name="Veronica D.S."/>
            <person name="Fabio R."/>
            <person name="Monica P."/>
            <person name="Olivier J."/>
            <person name="Enrico T."/>
            <person name="Nicola S."/>
        </authorList>
    </citation>
    <scope>NUCLEOTIDE SEQUENCE [LARGE SCALE GENOMIC DNA]</scope>
    <source>
        <strain evidence="13 14">DSM 44153</strain>
    </source>
</reference>
<keyword evidence="7" id="KW-0520">NAD</keyword>
<feature type="domain" description="FAD-binding FR-type" evidence="12">
    <location>
        <begin position="153"/>
        <end position="261"/>
    </location>
</feature>
<accession>A0A1X2EJ20</accession>
<dbReference type="GO" id="GO:0046210">
    <property type="term" value="P:nitric oxide catabolic process"/>
    <property type="evidence" value="ECO:0007669"/>
    <property type="project" value="TreeGrafter"/>
</dbReference>
<keyword evidence="6" id="KW-0408">Iron</keyword>
<dbReference type="InterPro" id="IPR000971">
    <property type="entry name" value="Globin"/>
</dbReference>
<evidence type="ECO:0000259" key="11">
    <source>
        <dbReference type="PROSITE" id="PS01033"/>
    </source>
</evidence>
<feature type="domain" description="Globin" evidence="11">
    <location>
        <begin position="1"/>
        <end position="141"/>
    </location>
</feature>
<dbReference type="STRING" id="1798.AWC30_10730"/>
<dbReference type="OrthoDB" id="9801223at2"/>
<dbReference type="GO" id="GO:0071500">
    <property type="term" value="P:cellular response to nitrosative stress"/>
    <property type="evidence" value="ECO:0007669"/>
    <property type="project" value="TreeGrafter"/>
</dbReference>
<dbReference type="AlphaFoldDB" id="A0A1X2EJ20"/>
<dbReference type="SUPFAM" id="SSF46458">
    <property type="entry name" value="Globin-like"/>
    <property type="match status" value="1"/>
</dbReference>
<comment type="similarity">
    <text evidence="1">In the C-terminal section; belongs to the flavoprotein pyridine nucleotide cytochrome reductase family.</text>
</comment>
<keyword evidence="5" id="KW-0479">Metal-binding</keyword>
<dbReference type="RefSeq" id="WP_085110151.1">
    <property type="nucleotide sequence ID" value="NZ_JACKSN010000012.1"/>
</dbReference>
<dbReference type="Pfam" id="PF00175">
    <property type="entry name" value="NAD_binding_1"/>
    <property type="match status" value="1"/>
</dbReference>
<evidence type="ECO:0000313" key="14">
    <source>
        <dbReference type="Proteomes" id="UP000193090"/>
    </source>
</evidence>
<dbReference type="EMBL" id="LQPZ01000028">
    <property type="protein sequence ID" value="ORX03360.1"/>
    <property type="molecule type" value="Genomic_DNA"/>
</dbReference>
<dbReference type="Gene3D" id="1.10.490.10">
    <property type="entry name" value="Globins"/>
    <property type="match status" value="1"/>
</dbReference>
<evidence type="ECO:0000256" key="9">
    <source>
        <dbReference type="ARBA" id="ARBA00049433"/>
    </source>
</evidence>
<dbReference type="CDD" id="cd06184">
    <property type="entry name" value="flavohem_like_fad_nad_binding"/>
    <property type="match status" value="1"/>
</dbReference>
<gene>
    <name evidence="13" type="ORF">AWC30_10730</name>
</gene>
<keyword evidence="10" id="KW-0813">Transport</keyword>
<dbReference type="PROSITE" id="PS51384">
    <property type="entry name" value="FAD_FR"/>
    <property type="match status" value="1"/>
</dbReference>
<dbReference type="FunFam" id="1.10.490.10:FF:000003">
    <property type="entry name" value="Flavohemoprotein"/>
    <property type="match status" value="1"/>
</dbReference>
<dbReference type="InterPro" id="IPR017938">
    <property type="entry name" value="Riboflavin_synthase-like_b-brl"/>
</dbReference>
<keyword evidence="3 10" id="KW-0349">Heme</keyword>
<dbReference type="Gene3D" id="3.40.50.80">
    <property type="entry name" value="Nucleotide-binding domain of ferredoxin-NADP reductase (FNR) module"/>
    <property type="match status" value="1"/>
</dbReference>
<evidence type="ECO:0000256" key="1">
    <source>
        <dbReference type="ARBA" id="ARBA00006401"/>
    </source>
</evidence>
<comment type="catalytic activity">
    <reaction evidence="8">
        <text>2 nitric oxide + NADH + 2 O2 = 2 nitrate + NAD(+) + H(+)</text>
        <dbReference type="Rhea" id="RHEA:19469"/>
        <dbReference type="ChEBI" id="CHEBI:15378"/>
        <dbReference type="ChEBI" id="CHEBI:15379"/>
        <dbReference type="ChEBI" id="CHEBI:16480"/>
        <dbReference type="ChEBI" id="CHEBI:17632"/>
        <dbReference type="ChEBI" id="CHEBI:57540"/>
        <dbReference type="ChEBI" id="CHEBI:57945"/>
        <dbReference type="EC" id="1.14.12.17"/>
    </reaction>
</comment>
<dbReference type="GO" id="GO:0046872">
    <property type="term" value="F:metal ion binding"/>
    <property type="evidence" value="ECO:0007669"/>
    <property type="project" value="UniProtKB-KW"/>
</dbReference>
<evidence type="ECO:0000259" key="12">
    <source>
        <dbReference type="PROSITE" id="PS51384"/>
    </source>
</evidence>
<protein>
    <recommendedName>
        <fullName evidence="2">nitric oxide dioxygenase</fullName>
        <ecNumber evidence="2">1.14.12.17</ecNumber>
    </recommendedName>
</protein>
<dbReference type="PROSITE" id="PS01033">
    <property type="entry name" value="GLOBIN"/>
    <property type="match status" value="1"/>
</dbReference>
<dbReference type="InterPro" id="IPR017927">
    <property type="entry name" value="FAD-bd_FR_type"/>
</dbReference>
<evidence type="ECO:0000256" key="5">
    <source>
        <dbReference type="ARBA" id="ARBA00022723"/>
    </source>
</evidence>
<dbReference type="PANTHER" id="PTHR43396:SF3">
    <property type="entry name" value="FLAVOHEMOPROTEIN"/>
    <property type="match status" value="1"/>
</dbReference>
<comment type="caution">
    <text evidence="13">The sequence shown here is derived from an EMBL/GenBank/DDBJ whole genome shotgun (WGS) entry which is preliminary data.</text>
</comment>
<dbReference type="PANTHER" id="PTHR43396">
    <property type="entry name" value="FLAVOHEMOPROTEIN"/>
    <property type="match status" value="1"/>
</dbReference>
<comment type="catalytic activity">
    <reaction evidence="9">
        <text>2 nitric oxide + NADPH + 2 O2 = 2 nitrate + NADP(+) + H(+)</text>
        <dbReference type="Rhea" id="RHEA:19465"/>
        <dbReference type="ChEBI" id="CHEBI:15378"/>
        <dbReference type="ChEBI" id="CHEBI:15379"/>
        <dbReference type="ChEBI" id="CHEBI:16480"/>
        <dbReference type="ChEBI" id="CHEBI:17632"/>
        <dbReference type="ChEBI" id="CHEBI:57783"/>
        <dbReference type="ChEBI" id="CHEBI:58349"/>
        <dbReference type="EC" id="1.14.12.17"/>
    </reaction>
</comment>
<dbReference type="InterPro" id="IPR012292">
    <property type="entry name" value="Globin/Proto"/>
</dbReference>
<dbReference type="GO" id="GO:0005344">
    <property type="term" value="F:oxygen carrier activity"/>
    <property type="evidence" value="ECO:0007669"/>
    <property type="project" value="UniProtKB-KW"/>
</dbReference>
<dbReference type="GO" id="GO:0019825">
    <property type="term" value="F:oxygen binding"/>
    <property type="evidence" value="ECO:0007669"/>
    <property type="project" value="InterPro"/>
</dbReference>
<proteinExistence type="inferred from homology"/>
<evidence type="ECO:0000256" key="8">
    <source>
        <dbReference type="ARBA" id="ARBA00048649"/>
    </source>
</evidence>
<dbReference type="SUPFAM" id="SSF63380">
    <property type="entry name" value="Riboflavin synthase domain-like"/>
    <property type="match status" value="1"/>
</dbReference>
<dbReference type="InterPro" id="IPR009050">
    <property type="entry name" value="Globin-like_sf"/>
</dbReference>
<evidence type="ECO:0000256" key="6">
    <source>
        <dbReference type="ARBA" id="ARBA00023004"/>
    </source>
</evidence>
<keyword evidence="4 10" id="KW-0561">Oxygen transport</keyword>
<dbReference type="EC" id="1.14.12.17" evidence="2"/>
<evidence type="ECO:0000256" key="7">
    <source>
        <dbReference type="ARBA" id="ARBA00023027"/>
    </source>
</evidence>
<organism evidence="13 14">
    <name type="scientific">Mycolicibacillus trivialis</name>
    <dbReference type="NCBI Taxonomy" id="1798"/>
    <lineage>
        <taxon>Bacteria</taxon>
        <taxon>Bacillati</taxon>
        <taxon>Actinomycetota</taxon>
        <taxon>Actinomycetes</taxon>
        <taxon>Mycobacteriales</taxon>
        <taxon>Mycobacteriaceae</taxon>
        <taxon>Mycolicibacillus</taxon>
    </lineage>
</organism>
<dbReference type="PRINTS" id="PR00409">
    <property type="entry name" value="PHDIOXRDTASE"/>
</dbReference>
<evidence type="ECO:0000313" key="13">
    <source>
        <dbReference type="EMBL" id="ORX03360.1"/>
    </source>
</evidence>
<dbReference type="GO" id="GO:0008941">
    <property type="term" value="F:nitric oxide dioxygenase NAD(P)H activity"/>
    <property type="evidence" value="ECO:0007669"/>
    <property type="project" value="UniProtKB-EC"/>
</dbReference>